<gene>
    <name evidence="1" type="ORF">H0A72_12815</name>
</gene>
<evidence type="ECO:0000313" key="1">
    <source>
        <dbReference type="EMBL" id="NYT50193.1"/>
    </source>
</evidence>
<sequence length="455" mass="48212">MTETFILPLPDAGLVFGLDWFPLVGRKAAQGGRRLARRHRAGHWLLAGAPPAAVGLLAMKAGRGQGLLYSAAQNLAQLYPQGSYAMLLELDGRGCWLAAVHDGIVVSRSDRLYRARHDAVRFLDELRPAFPRLQLLGEPGAPAAPDLAALGSACAPESRLQPLRRWRPLLPRPLRYFVLALLVAVLGPRLWAFMQPGGPAAGSGAPGIDPAAAWRQAVVQSAAGRVLHGVPGTQALLDTLYALPLWVGGWKLTKAECLPLASNWRCKARFERAGRPASNQTFLEQAQPEWAVEFTPTEHAGAGWQLPSRGGALAHHRLATVDENERALISALQAIKPGFAQLHVAATAALPVAAPTDPDGRPLPRPAGLPVYHRRALRAVGPLRSAALLLPHTAHVAWDKAELVLGAADRPTLTHSGLTLTLEGAIYEISNGPFTPRGAADGAAKGSGATPAPGP</sequence>
<evidence type="ECO:0000313" key="2">
    <source>
        <dbReference type="Proteomes" id="UP000559809"/>
    </source>
</evidence>
<comment type="caution">
    <text evidence="1">The sequence shown here is derived from an EMBL/GenBank/DDBJ whole genome shotgun (WGS) entry which is preliminary data.</text>
</comment>
<organism evidence="1 2">
    <name type="scientific">Parapusillimonas granuli</name>
    <dbReference type="NCBI Taxonomy" id="380911"/>
    <lineage>
        <taxon>Bacteria</taxon>
        <taxon>Pseudomonadati</taxon>
        <taxon>Pseudomonadota</taxon>
        <taxon>Betaproteobacteria</taxon>
        <taxon>Burkholderiales</taxon>
        <taxon>Alcaligenaceae</taxon>
        <taxon>Parapusillimonas</taxon>
    </lineage>
</organism>
<proteinExistence type="predicted"/>
<accession>A0A853G014</accession>
<protein>
    <recommendedName>
        <fullName evidence="3">Type 4b pilus protein PilO2</fullName>
    </recommendedName>
</protein>
<name>A0A853G014_9BURK</name>
<dbReference type="Proteomes" id="UP000559809">
    <property type="component" value="Unassembled WGS sequence"/>
</dbReference>
<keyword evidence="2" id="KW-1185">Reference proteome</keyword>
<reference evidence="1 2" key="1">
    <citation type="submission" date="2020-07" db="EMBL/GenBank/DDBJ databases">
        <title>Taxonomic revisions and descriptions of new bacterial species based on genomic comparisons in the high-G+C-content subgroup of the family Alcaligenaceae.</title>
        <authorList>
            <person name="Szabo A."/>
            <person name="Felfoldi T."/>
        </authorList>
    </citation>
    <scope>NUCLEOTIDE SEQUENCE [LARGE SCALE GENOMIC DNA]</scope>
    <source>
        <strain evidence="1 2">LMG 24012</strain>
    </source>
</reference>
<dbReference type="EMBL" id="JACCEM010000006">
    <property type="protein sequence ID" value="NYT50193.1"/>
    <property type="molecule type" value="Genomic_DNA"/>
</dbReference>
<dbReference type="RefSeq" id="WP_180155890.1">
    <property type="nucleotide sequence ID" value="NZ_JACCEM010000006.1"/>
</dbReference>
<evidence type="ECO:0008006" key="3">
    <source>
        <dbReference type="Google" id="ProtNLM"/>
    </source>
</evidence>
<dbReference type="AlphaFoldDB" id="A0A853G014"/>